<dbReference type="KEGG" id="fsa:C5Q98_04500"/>
<feature type="region of interest" description="Disordered" evidence="1">
    <location>
        <begin position="151"/>
        <end position="176"/>
    </location>
</feature>
<sequence>MQTNDKKLAVLIDADNVSYHYISAMMDEIAIYGIPTVKRIYGDWTRQNMNGWKSVILDYAISPVQQFNYTTGKNSTDSALIIDAMDILYTYDIDGFCLISSDSDFTKLAIRLRESGKLVLGFGEQKTPNAFIAACNRFIFLEILDDNYVEPEENNNTNDDQYNNNNNNKPNKGLKTLDNKTKRMIANVIEAIADDSGWAFLADVGNVISKTEPSFDSRNYGYSKLSHLIEDVPEIEIDERTTSNPNVKHIYIKYNSSKNKRRRNNK</sequence>
<dbReference type="Gene3D" id="3.30.420.610">
    <property type="entry name" value="LOTUS domain-like"/>
    <property type="match status" value="1"/>
</dbReference>
<evidence type="ECO:0000313" key="4">
    <source>
        <dbReference type="Proteomes" id="UP000237947"/>
    </source>
</evidence>
<evidence type="ECO:0000256" key="1">
    <source>
        <dbReference type="SAM" id="MobiDB-lite"/>
    </source>
</evidence>
<dbReference type="InterPro" id="IPR041966">
    <property type="entry name" value="LOTUS-like"/>
</dbReference>
<dbReference type="Proteomes" id="UP000237947">
    <property type="component" value="Chromosome"/>
</dbReference>
<name>A0A2S0KNA8_9FIRM</name>
<dbReference type="InterPro" id="IPR021139">
    <property type="entry name" value="NYN"/>
</dbReference>
<dbReference type="EMBL" id="CP027226">
    <property type="protein sequence ID" value="AVM42521.1"/>
    <property type="molecule type" value="Genomic_DNA"/>
</dbReference>
<feature type="domain" description="HTH OST-type" evidence="2">
    <location>
        <begin position="177"/>
        <end position="254"/>
    </location>
</feature>
<dbReference type="CDD" id="cd11297">
    <property type="entry name" value="PIN_LabA-like_N_1"/>
    <property type="match status" value="1"/>
</dbReference>
<reference evidence="4" key="1">
    <citation type="submission" date="2018-02" db="EMBL/GenBank/DDBJ databases">
        <authorList>
            <person name="Holder M.E."/>
            <person name="Ajami N.J."/>
            <person name="Petrosino J.F."/>
        </authorList>
    </citation>
    <scope>NUCLEOTIDE SEQUENCE [LARGE SCALE GENOMIC DNA]</scope>
    <source>
        <strain evidence="4">CCUG 47711</strain>
    </source>
</reference>
<feature type="compositionally biased region" description="Low complexity" evidence="1">
    <location>
        <begin position="154"/>
        <end position="171"/>
    </location>
</feature>
<dbReference type="PANTHER" id="PTHR35811">
    <property type="entry name" value="SLR1870 PROTEIN"/>
    <property type="match status" value="1"/>
</dbReference>
<dbReference type="OrthoDB" id="9783963at2"/>
<dbReference type="Gene3D" id="3.40.50.1010">
    <property type="entry name" value="5'-nuclease"/>
    <property type="match status" value="1"/>
</dbReference>
<protein>
    <submittedName>
        <fullName evidence="3">Maebl</fullName>
    </submittedName>
</protein>
<proteinExistence type="predicted"/>
<dbReference type="PANTHER" id="PTHR35811:SF1">
    <property type="entry name" value="HTH OST-TYPE DOMAIN-CONTAINING PROTEIN"/>
    <property type="match status" value="1"/>
</dbReference>
<dbReference type="Pfam" id="PF12872">
    <property type="entry name" value="OST-HTH"/>
    <property type="match status" value="1"/>
</dbReference>
<gene>
    <name evidence="3" type="ORF">C5Q98_04500</name>
</gene>
<keyword evidence="4" id="KW-1185">Reference proteome</keyword>
<dbReference type="Pfam" id="PF01936">
    <property type="entry name" value="NYN"/>
    <property type="match status" value="1"/>
</dbReference>
<dbReference type="PROSITE" id="PS51644">
    <property type="entry name" value="HTH_OST"/>
    <property type="match status" value="1"/>
</dbReference>
<dbReference type="RefSeq" id="WP_106012477.1">
    <property type="nucleotide sequence ID" value="NZ_CP027226.1"/>
</dbReference>
<evidence type="ECO:0000259" key="2">
    <source>
        <dbReference type="PROSITE" id="PS51644"/>
    </source>
</evidence>
<dbReference type="AlphaFoldDB" id="A0A2S0KNA8"/>
<accession>A0A2S0KNA8</accession>
<dbReference type="CDD" id="cd10146">
    <property type="entry name" value="LabA_like_C"/>
    <property type="match status" value="1"/>
</dbReference>
<dbReference type="InterPro" id="IPR025605">
    <property type="entry name" value="OST-HTH/LOTUS_dom"/>
</dbReference>
<dbReference type="GO" id="GO:0004540">
    <property type="term" value="F:RNA nuclease activity"/>
    <property type="evidence" value="ECO:0007669"/>
    <property type="project" value="InterPro"/>
</dbReference>
<evidence type="ECO:0000313" key="3">
    <source>
        <dbReference type="EMBL" id="AVM42521.1"/>
    </source>
</evidence>
<organism evidence="3 4">
    <name type="scientific">Fastidiosipila sanguinis</name>
    <dbReference type="NCBI Taxonomy" id="236753"/>
    <lineage>
        <taxon>Bacteria</taxon>
        <taxon>Bacillati</taxon>
        <taxon>Bacillota</taxon>
        <taxon>Clostridia</taxon>
        <taxon>Eubacteriales</taxon>
        <taxon>Oscillospiraceae</taxon>
        <taxon>Fastidiosipila</taxon>
    </lineage>
</organism>